<dbReference type="Proteomes" id="UP000695022">
    <property type="component" value="Unplaced"/>
</dbReference>
<comment type="subcellular location">
    <subcellularLocation>
        <location evidence="1">Nucleus</location>
    </subcellularLocation>
</comment>
<feature type="compositionally biased region" description="Basic and acidic residues" evidence="4">
    <location>
        <begin position="78"/>
        <end position="95"/>
    </location>
</feature>
<organism evidence="6 7">
    <name type="scientific">Priapulus caudatus</name>
    <name type="common">Priapulid worm</name>
    <dbReference type="NCBI Taxonomy" id="37621"/>
    <lineage>
        <taxon>Eukaryota</taxon>
        <taxon>Metazoa</taxon>
        <taxon>Ecdysozoa</taxon>
        <taxon>Scalidophora</taxon>
        <taxon>Priapulida</taxon>
        <taxon>Priapulimorpha</taxon>
        <taxon>Priapulimorphida</taxon>
        <taxon>Priapulidae</taxon>
        <taxon>Priapulus</taxon>
    </lineage>
</organism>
<feature type="compositionally biased region" description="Acidic residues" evidence="4">
    <location>
        <begin position="96"/>
        <end position="110"/>
    </location>
</feature>
<dbReference type="RefSeq" id="XP_014677659.1">
    <property type="nucleotide sequence ID" value="XM_014822173.1"/>
</dbReference>
<dbReference type="PANTHER" id="PTHR13165:SF0">
    <property type="entry name" value="SERRATE RNA EFFECTOR MOLECULE HOMOLOG"/>
    <property type="match status" value="1"/>
</dbReference>
<reference evidence="7" key="1">
    <citation type="submission" date="2025-08" db="UniProtKB">
        <authorList>
            <consortium name="RefSeq"/>
        </authorList>
    </citation>
    <scope>IDENTIFICATION</scope>
</reference>
<dbReference type="SUPFAM" id="SSF54928">
    <property type="entry name" value="RNA-binding domain, RBD"/>
    <property type="match status" value="1"/>
</dbReference>
<dbReference type="InterPro" id="IPR039727">
    <property type="entry name" value="SE/Ars2"/>
</dbReference>
<feature type="compositionally biased region" description="Acidic residues" evidence="4">
    <location>
        <begin position="66"/>
        <end position="75"/>
    </location>
</feature>
<feature type="region of interest" description="Disordered" evidence="4">
    <location>
        <begin position="520"/>
        <end position="548"/>
    </location>
</feature>
<dbReference type="GeneID" id="106817505"/>
<evidence type="ECO:0000313" key="7">
    <source>
        <dbReference type="RefSeq" id="XP_014677659.1"/>
    </source>
</evidence>
<keyword evidence="6" id="KW-1185">Reference proteome</keyword>
<dbReference type="InterPro" id="IPR012677">
    <property type="entry name" value="Nucleotide-bd_a/b_plait_sf"/>
</dbReference>
<feature type="region of interest" description="Disordered" evidence="4">
    <location>
        <begin position="1"/>
        <end position="122"/>
    </location>
</feature>
<dbReference type="PANTHER" id="PTHR13165">
    <property type="entry name" value="ARSENITE-RESISTANCE PROTEIN 2"/>
    <property type="match status" value="1"/>
</dbReference>
<name>A0ABM1EZN8_PRICU</name>
<feature type="compositionally biased region" description="Acidic residues" evidence="4">
    <location>
        <begin position="33"/>
        <end position="45"/>
    </location>
</feature>
<protein>
    <submittedName>
        <fullName evidence="7">Serrate RNA effector molecule homolog</fullName>
    </submittedName>
</protein>
<dbReference type="InterPro" id="IPR007042">
    <property type="entry name" value="SERRATE/Ars2_C"/>
</dbReference>
<evidence type="ECO:0000256" key="3">
    <source>
        <dbReference type="ARBA" id="ARBA00023242"/>
    </source>
</evidence>
<evidence type="ECO:0000256" key="1">
    <source>
        <dbReference type="ARBA" id="ARBA00004123"/>
    </source>
</evidence>
<sequence length="564" mass="64164">MEMDMTSKERELQKKAKEFLKKKQEKTEGDYKYDDDEDSGAEVDPAEQPAPPGIEAGTSAPAAEKEEGEGDDDSQDASSEKAKKEEKNKEMKESEEGQENGDAEEGEEKEETVAPVVPLKSTKPRPLHKTLSIFLRNLAPSITKQEVEAMCKRFPGYIRVALSEPQPERKFFRRGWVTFSRDVNIKEICWNLNNIRLRDCEMGPIVNRDLQRRIRPVNGIAAHKQVMKNDISLAARVVCNLDRQRHLWLDPGAEKKEKTKLKFGVDSRNPLLKNITDYFIDEMSAEEEELIGKAEEAEKSESTIDRDNTLCQVLDKMILYLRIVHSLDFYNASDYPLEDEMPNRCGIMHCRGPTPINPVSQEDVTEFVKTFSEKIEPFLQVDEKLTEDDAISLGKKDPEAEVEKFILANTQELAKDKWLCPLSGKKFKGPDFIRKHLMNKHCEKLDEVRAEVAYFNNYLLDLRRPVAQDQTKMMAQPPMGIPYPQAPQPAASYHPRPQPSYGGYAGGGGGYRGGYNQGADAGFSRGGGREYHNRSGRGRYGDRRDPRDLIQYQDLDAPNDYDIF</sequence>
<comment type="similarity">
    <text evidence="2">Belongs to the ARS2 family.</text>
</comment>
<accession>A0ABM1EZN8</accession>
<feature type="compositionally biased region" description="Basic and acidic residues" evidence="4">
    <location>
        <begin position="1"/>
        <end position="32"/>
    </location>
</feature>
<evidence type="ECO:0000256" key="2">
    <source>
        <dbReference type="ARBA" id="ARBA00005407"/>
    </source>
</evidence>
<dbReference type="Gene3D" id="3.30.70.330">
    <property type="match status" value="1"/>
</dbReference>
<evidence type="ECO:0000256" key="4">
    <source>
        <dbReference type="SAM" id="MobiDB-lite"/>
    </source>
</evidence>
<evidence type="ECO:0000259" key="5">
    <source>
        <dbReference type="Pfam" id="PF04959"/>
    </source>
</evidence>
<gene>
    <name evidence="7" type="primary">LOC106817505</name>
</gene>
<dbReference type="Pfam" id="PF04959">
    <property type="entry name" value="ARS2"/>
    <property type="match status" value="1"/>
</dbReference>
<dbReference type="InterPro" id="IPR035979">
    <property type="entry name" value="RBD_domain_sf"/>
</dbReference>
<keyword evidence="3" id="KW-0539">Nucleus</keyword>
<feature type="domain" description="SERRATE/Ars2 C-terminal" evidence="5">
    <location>
        <begin position="351"/>
        <end position="522"/>
    </location>
</feature>
<feature type="compositionally biased region" description="Basic and acidic residues" evidence="4">
    <location>
        <begin position="527"/>
        <end position="548"/>
    </location>
</feature>
<dbReference type="CDD" id="cd00590">
    <property type="entry name" value="RRM_SF"/>
    <property type="match status" value="1"/>
</dbReference>
<proteinExistence type="inferred from homology"/>
<evidence type="ECO:0000313" key="6">
    <source>
        <dbReference type="Proteomes" id="UP000695022"/>
    </source>
</evidence>